<gene>
    <name evidence="1" type="ORF">HNQ08_002961</name>
</gene>
<proteinExistence type="predicted"/>
<keyword evidence="2" id="KW-1185">Reference proteome</keyword>
<dbReference type="EMBL" id="JACHFL010000007">
    <property type="protein sequence ID" value="MBB5363854.1"/>
    <property type="molecule type" value="Genomic_DNA"/>
</dbReference>
<sequence length="180" mass="19301">MRTIVRSESVAGLALTVRITFDGGKAHGTIALGNDVPGGDGIWVQASSMDDAVTEIMTQVRQLAMNCYEQYRMADLRNSAVQFLLPVSESGHASAFDCWLLNRLIARCPAFQVDWTPLPGSAANFRLVCEGLLISVEVASAHNPQTICSGIVTAIDAYTVMTVVRGLMRQLPASVSEAAD</sequence>
<reference evidence="1 2" key="1">
    <citation type="submission" date="2020-08" db="EMBL/GenBank/DDBJ databases">
        <title>Genomic Encyclopedia of Type Strains, Phase IV (KMG-IV): sequencing the most valuable type-strain genomes for metagenomic binning, comparative biology and taxonomic classification.</title>
        <authorList>
            <person name="Goeker M."/>
        </authorList>
    </citation>
    <scope>NUCLEOTIDE SEQUENCE [LARGE SCALE GENOMIC DNA]</scope>
    <source>
        <strain evidence="1 2">DSM 27939</strain>
    </source>
</reference>
<dbReference type="Proteomes" id="UP000552709">
    <property type="component" value="Unassembled WGS sequence"/>
</dbReference>
<comment type="caution">
    <text evidence="1">The sequence shown here is derived from an EMBL/GenBank/DDBJ whole genome shotgun (WGS) entry which is preliminary data.</text>
</comment>
<protein>
    <submittedName>
        <fullName evidence="1">Uncharacterized protein</fullName>
    </submittedName>
</protein>
<dbReference type="RefSeq" id="WP_184133466.1">
    <property type="nucleotide sequence ID" value="NZ_JACHFL010000007.1"/>
</dbReference>
<accession>A0A7W8NE24</accession>
<evidence type="ECO:0000313" key="2">
    <source>
        <dbReference type="Proteomes" id="UP000552709"/>
    </source>
</evidence>
<organism evidence="1 2">
    <name type="scientific">Deinococcus humi</name>
    <dbReference type="NCBI Taxonomy" id="662880"/>
    <lineage>
        <taxon>Bacteria</taxon>
        <taxon>Thermotogati</taxon>
        <taxon>Deinococcota</taxon>
        <taxon>Deinococci</taxon>
        <taxon>Deinococcales</taxon>
        <taxon>Deinococcaceae</taxon>
        <taxon>Deinococcus</taxon>
    </lineage>
</organism>
<name>A0A7W8NE24_9DEIO</name>
<dbReference type="AlphaFoldDB" id="A0A7W8NE24"/>
<evidence type="ECO:0000313" key="1">
    <source>
        <dbReference type="EMBL" id="MBB5363854.1"/>
    </source>
</evidence>